<dbReference type="Proteomes" id="UP000594454">
    <property type="component" value="Chromosome 3"/>
</dbReference>
<proteinExistence type="predicted"/>
<evidence type="ECO:0000256" key="1">
    <source>
        <dbReference type="SAM" id="SignalP"/>
    </source>
</evidence>
<dbReference type="InParanoid" id="A0A7R8URU2"/>
<feature type="chain" id="PRO_5031320381" evidence="1">
    <location>
        <begin position="25"/>
        <end position="261"/>
    </location>
</feature>
<dbReference type="AlphaFoldDB" id="A0A7R8URU2"/>
<evidence type="ECO:0000313" key="2">
    <source>
        <dbReference type="EMBL" id="CAD7085565.1"/>
    </source>
</evidence>
<sequence length="261" mass="28546">MGKVSFLLIGILTIAVFNAPQVQAVINDVVASLLQLVIGIVDTTQMIVENTFNSCMSTLLSLNDVHKSLLLTLRKNPMMSEPNHRMDERLRVALTDLKATYTSSTTGISGLVNQMSGRAGLLKTIVEGIQNTMTGSITDLKLFADKCLSSNQVVSMCNDLLVCAQSAQTILDGEHSRTQETVTDVFRRFDNLSRRRSNCISLQSSSVPKALECVRQLTNDMPVLSETIEMSLIPQTNVNTLLSSVLKCSTEVMTKIATLCK</sequence>
<keyword evidence="1" id="KW-0732">Signal</keyword>
<name>A0A7R8URU2_HERIL</name>
<reference evidence="2 3" key="1">
    <citation type="submission" date="2020-11" db="EMBL/GenBank/DDBJ databases">
        <authorList>
            <person name="Wallbank WR R."/>
            <person name="Pardo Diaz C."/>
            <person name="Kozak K."/>
            <person name="Martin S."/>
            <person name="Jiggins C."/>
            <person name="Moest M."/>
            <person name="Warren A I."/>
            <person name="Generalovic N T."/>
            <person name="Byers J.R.P. K."/>
            <person name="Montejo-Kovacevich G."/>
            <person name="Yen C E."/>
        </authorList>
    </citation>
    <scope>NUCLEOTIDE SEQUENCE [LARGE SCALE GENOMIC DNA]</scope>
</reference>
<dbReference type="OrthoDB" id="10473501at2759"/>
<gene>
    <name evidence="2" type="ORF">HERILL_LOCUS8397</name>
</gene>
<evidence type="ECO:0000313" key="3">
    <source>
        <dbReference type="Proteomes" id="UP000594454"/>
    </source>
</evidence>
<accession>A0A7R8URU2</accession>
<organism evidence="2 3">
    <name type="scientific">Hermetia illucens</name>
    <name type="common">Black soldier fly</name>
    <dbReference type="NCBI Taxonomy" id="343691"/>
    <lineage>
        <taxon>Eukaryota</taxon>
        <taxon>Metazoa</taxon>
        <taxon>Ecdysozoa</taxon>
        <taxon>Arthropoda</taxon>
        <taxon>Hexapoda</taxon>
        <taxon>Insecta</taxon>
        <taxon>Pterygota</taxon>
        <taxon>Neoptera</taxon>
        <taxon>Endopterygota</taxon>
        <taxon>Diptera</taxon>
        <taxon>Brachycera</taxon>
        <taxon>Stratiomyomorpha</taxon>
        <taxon>Stratiomyidae</taxon>
        <taxon>Hermetiinae</taxon>
        <taxon>Hermetia</taxon>
    </lineage>
</organism>
<feature type="signal peptide" evidence="1">
    <location>
        <begin position="1"/>
        <end position="24"/>
    </location>
</feature>
<protein>
    <submittedName>
        <fullName evidence="2">Uncharacterized protein</fullName>
    </submittedName>
</protein>
<keyword evidence="3" id="KW-1185">Reference proteome</keyword>
<dbReference type="EMBL" id="LR899011">
    <property type="protein sequence ID" value="CAD7085565.1"/>
    <property type="molecule type" value="Genomic_DNA"/>
</dbReference>